<dbReference type="AlphaFoldDB" id="A0A8E2AFT2"/>
<organism evidence="2 3">
    <name type="scientific">Obba rivulosa</name>
    <dbReference type="NCBI Taxonomy" id="1052685"/>
    <lineage>
        <taxon>Eukaryota</taxon>
        <taxon>Fungi</taxon>
        <taxon>Dikarya</taxon>
        <taxon>Basidiomycota</taxon>
        <taxon>Agaricomycotina</taxon>
        <taxon>Agaricomycetes</taxon>
        <taxon>Polyporales</taxon>
        <taxon>Gelatoporiaceae</taxon>
        <taxon>Obba</taxon>
    </lineage>
</organism>
<proteinExistence type="predicted"/>
<sequence length="90" mass="9295">MAYILDPRCRLDELGNASKATSPCTTAHSAVDGGRLTMQCGCMPVGILQLAVDMILYFVWAVAATGGSACALAAVPACINIGVMSHRHTG</sequence>
<keyword evidence="1" id="KW-0812">Transmembrane</keyword>
<accession>A0A8E2AFT2</accession>
<evidence type="ECO:0000313" key="3">
    <source>
        <dbReference type="Proteomes" id="UP000250043"/>
    </source>
</evidence>
<protein>
    <submittedName>
        <fullName evidence="2">Uncharacterized protein</fullName>
    </submittedName>
</protein>
<name>A0A8E2AFT2_9APHY</name>
<keyword evidence="1" id="KW-0472">Membrane</keyword>
<keyword evidence="3" id="KW-1185">Reference proteome</keyword>
<dbReference type="Proteomes" id="UP000250043">
    <property type="component" value="Unassembled WGS sequence"/>
</dbReference>
<evidence type="ECO:0000256" key="1">
    <source>
        <dbReference type="SAM" id="Phobius"/>
    </source>
</evidence>
<evidence type="ECO:0000313" key="2">
    <source>
        <dbReference type="EMBL" id="OCH83551.1"/>
    </source>
</evidence>
<dbReference type="EMBL" id="KV723006">
    <property type="protein sequence ID" value="OCH83551.1"/>
    <property type="molecule type" value="Genomic_DNA"/>
</dbReference>
<feature type="transmembrane region" description="Helical" evidence="1">
    <location>
        <begin position="54"/>
        <end position="79"/>
    </location>
</feature>
<gene>
    <name evidence="2" type="ORF">OBBRIDRAFT_799698</name>
</gene>
<keyword evidence="1" id="KW-1133">Transmembrane helix</keyword>
<reference evidence="2 3" key="1">
    <citation type="submission" date="2016-07" db="EMBL/GenBank/DDBJ databases">
        <title>Draft genome of the white-rot fungus Obba rivulosa 3A-2.</title>
        <authorList>
            <consortium name="DOE Joint Genome Institute"/>
            <person name="Miettinen O."/>
            <person name="Riley R."/>
            <person name="Acob R."/>
            <person name="Barry K."/>
            <person name="Cullen D."/>
            <person name="De Vries R."/>
            <person name="Hainaut M."/>
            <person name="Hatakka A."/>
            <person name="Henrissat B."/>
            <person name="Hilden K."/>
            <person name="Kuo R."/>
            <person name="Labutti K."/>
            <person name="Lipzen A."/>
            <person name="Makela M.R."/>
            <person name="Sandor L."/>
            <person name="Spatafora J.W."/>
            <person name="Grigoriev I.V."/>
            <person name="Hibbett D.S."/>
        </authorList>
    </citation>
    <scope>NUCLEOTIDE SEQUENCE [LARGE SCALE GENOMIC DNA]</scope>
    <source>
        <strain evidence="2 3">3A-2</strain>
    </source>
</reference>